<feature type="domain" description="GHMP kinase N-terminal" evidence="3">
    <location>
        <begin position="77"/>
        <end position="142"/>
    </location>
</feature>
<gene>
    <name evidence="5" type="ORF">ACM01_32570</name>
</gene>
<organism evidence="5 6">
    <name type="scientific">Streptomyces viridochromogenes</name>
    <dbReference type="NCBI Taxonomy" id="1938"/>
    <lineage>
        <taxon>Bacteria</taxon>
        <taxon>Bacillati</taxon>
        <taxon>Actinomycetota</taxon>
        <taxon>Actinomycetes</taxon>
        <taxon>Kitasatosporales</taxon>
        <taxon>Streptomycetaceae</taxon>
        <taxon>Streptomyces</taxon>
    </lineage>
</organism>
<dbReference type="PIRSF" id="PIRSF033887">
    <property type="entry name" value="PduX"/>
    <property type="match status" value="1"/>
</dbReference>
<dbReference type="InterPro" id="IPR020568">
    <property type="entry name" value="Ribosomal_Su5_D2-typ_SF"/>
</dbReference>
<accession>A0A0J7Z275</accession>
<keyword evidence="2 5" id="KW-0418">Kinase</keyword>
<evidence type="ECO:0000313" key="5">
    <source>
        <dbReference type="EMBL" id="KMS70101.1"/>
    </source>
</evidence>
<dbReference type="AlphaFoldDB" id="A0A0J7Z275"/>
<proteinExistence type="predicted"/>
<sequence>MSTETAETLTDKYERRMGLSSAPVHHGEILQGVFRHEGELRRGLVTLPCAIYSVQAHFIPDDYAGVTVLPPWKVKAQRAAELALAELGKTGGGLKLSGDVPLGRGFGSSTSDVLAAVGAVQNAFSVSLPDDDVARIAVLAETASDSLMYPSTTVLFAHRDGEVIEDFGYPMPPLRVLGFGSRPGATGTGVDTLALPPAAYDAEEIERFAELRRMLGEAMAAKDVTLLGEVATASTRINQRRLPVPRLESILAIADEAGAVGVQTAHSGDIAGLMFDPGRLDVSERMAQAGRLLRDIEITEQWEFETGG</sequence>
<dbReference type="Pfam" id="PF08544">
    <property type="entry name" value="GHMP_kinases_C"/>
    <property type="match status" value="1"/>
</dbReference>
<dbReference type="Gene3D" id="3.30.230.10">
    <property type="match status" value="1"/>
</dbReference>
<dbReference type="PATRIC" id="fig|1938.3.peg.6571"/>
<evidence type="ECO:0000256" key="2">
    <source>
        <dbReference type="ARBA" id="ARBA00022777"/>
    </source>
</evidence>
<dbReference type="Proteomes" id="UP000037432">
    <property type="component" value="Unassembled WGS sequence"/>
</dbReference>
<reference evidence="5 6" key="1">
    <citation type="submission" date="2015-06" db="EMBL/GenBank/DDBJ databases">
        <authorList>
            <person name="Ju K.-S."/>
            <person name="Doroghazi J.R."/>
            <person name="Metcalf W.W."/>
        </authorList>
    </citation>
    <scope>NUCLEOTIDE SEQUENCE [LARGE SCALE GENOMIC DNA]</scope>
    <source>
        <strain evidence="5 6">NRRL 3414</strain>
    </source>
</reference>
<evidence type="ECO:0000256" key="1">
    <source>
        <dbReference type="ARBA" id="ARBA00022679"/>
    </source>
</evidence>
<evidence type="ECO:0000313" key="6">
    <source>
        <dbReference type="Proteomes" id="UP000037432"/>
    </source>
</evidence>
<name>A0A0J7Z275_STRVR</name>
<dbReference type="GO" id="GO:0005524">
    <property type="term" value="F:ATP binding"/>
    <property type="evidence" value="ECO:0007669"/>
    <property type="project" value="InterPro"/>
</dbReference>
<dbReference type="GO" id="GO:0016301">
    <property type="term" value="F:kinase activity"/>
    <property type="evidence" value="ECO:0007669"/>
    <property type="project" value="UniProtKB-KW"/>
</dbReference>
<protein>
    <submittedName>
        <fullName evidence="5">Kinase</fullName>
    </submittedName>
</protein>
<comment type="caution">
    <text evidence="5">The sequence shown here is derived from an EMBL/GenBank/DDBJ whole genome shotgun (WGS) entry which is preliminary data.</text>
</comment>
<evidence type="ECO:0000259" key="4">
    <source>
        <dbReference type="Pfam" id="PF08544"/>
    </source>
</evidence>
<dbReference type="EMBL" id="LFNT01000051">
    <property type="protein sequence ID" value="KMS70101.1"/>
    <property type="molecule type" value="Genomic_DNA"/>
</dbReference>
<dbReference type="SUPFAM" id="SSF54211">
    <property type="entry name" value="Ribosomal protein S5 domain 2-like"/>
    <property type="match status" value="1"/>
</dbReference>
<dbReference type="Pfam" id="PF00288">
    <property type="entry name" value="GHMP_kinases_N"/>
    <property type="match status" value="1"/>
</dbReference>
<feature type="domain" description="GHMP kinase C-terminal" evidence="4">
    <location>
        <begin position="217"/>
        <end position="279"/>
    </location>
</feature>
<dbReference type="InterPro" id="IPR013750">
    <property type="entry name" value="GHMP_kinase_C_dom"/>
</dbReference>
<keyword evidence="1" id="KW-0808">Transferase</keyword>
<dbReference type="InterPro" id="IPR014721">
    <property type="entry name" value="Ribsml_uS5_D2-typ_fold_subgr"/>
</dbReference>
<evidence type="ECO:0000259" key="3">
    <source>
        <dbReference type="Pfam" id="PF00288"/>
    </source>
</evidence>
<dbReference type="InterPro" id="IPR012363">
    <property type="entry name" value="PduX"/>
</dbReference>
<dbReference type="InterPro" id="IPR006204">
    <property type="entry name" value="GHMP_kinase_N_dom"/>
</dbReference>